<gene>
    <name evidence="1" type="ORF">BJG93_36885</name>
</gene>
<geneLocation type="plasmid" evidence="1 2">
    <name>pl2WSM5005</name>
</geneLocation>
<protein>
    <submittedName>
        <fullName evidence="1">Uncharacterized protein</fullName>
    </submittedName>
</protein>
<reference evidence="1" key="1">
    <citation type="submission" date="2016-09" db="EMBL/GenBank/DDBJ databases">
        <title>The Complete Genome of Burkholderia sprentiae wsm5005.</title>
        <authorList>
            <person name="De Meyer S."/>
            <person name="Wang P."/>
            <person name="Terpolilli J."/>
        </authorList>
    </citation>
    <scope>NUCLEOTIDE SEQUENCE [LARGE SCALE GENOMIC DNA]</scope>
    <source>
        <strain evidence="1">WSM5005</strain>
    </source>
</reference>
<name>A0A8F4KIS2_9BURK</name>
<accession>A0A8F4KIS2</accession>
<evidence type="ECO:0000313" key="2">
    <source>
        <dbReference type="Proteomes" id="UP000179860"/>
    </source>
</evidence>
<keyword evidence="1" id="KW-0614">Plasmid</keyword>
<dbReference type="Proteomes" id="UP000179860">
    <property type="component" value="Plasmid pl2WSM5005"/>
</dbReference>
<evidence type="ECO:0000313" key="1">
    <source>
        <dbReference type="EMBL" id="QXE07445.1"/>
    </source>
</evidence>
<dbReference type="RefSeq" id="WP_162162765.1">
    <property type="nucleotide sequence ID" value="NZ_CP017565.2"/>
</dbReference>
<dbReference type="EMBL" id="CP017565">
    <property type="protein sequence ID" value="QXE07445.1"/>
    <property type="molecule type" value="Genomic_DNA"/>
</dbReference>
<proteinExistence type="predicted"/>
<keyword evidence="2" id="KW-1185">Reference proteome</keyword>
<organism evidence="1 2">
    <name type="scientific">Paraburkholderia sprentiae WSM5005</name>
    <dbReference type="NCBI Taxonomy" id="754502"/>
    <lineage>
        <taxon>Bacteria</taxon>
        <taxon>Pseudomonadati</taxon>
        <taxon>Pseudomonadota</taxon>
        <taxon>Betaproteobacteria</taxon>
        <taxon>Burkholderiales</taxon>
        <taxon>Burkholderiaceae</taxon>
        <taxon>Paraburkholderia</taxon>
    </lineage>
</organism>
<dbReference type="KEGG" id="pspw:BJG93_36885"/>
<sequence length="55" mass="6108">MLDALVRGIIFVTWPNIVDVLTTEPWLSTAWRLANLYLDGLGASSSARRTASWSD</sequence>
<dbReference type="AlphaFoldDB" id="A0A8F4KIS2"/>